<gene>
    <name evidence="2" type="ORF">SAMN05216270_11558</name>
</gene>
<dbReference type="AlphaFoldDB" id="A0A1G7B104"/>
<feature type="region of interest" description="Disordered" evidence="1">
    <location>
        <begin position="50"/>
        <end position="96"/>
    </location>
</feature>
<name>A0A1G7B104_9ACTN</name>
<feature type="region of interest" description="Disordered" evidence="1">
    <location>
        <begin position="1"/>
        <end position="23"/>
    </location>
</feature>
<reference evidence="3" key="1">
    <citation type="submission" date="2016-10" db="EMBL/GenBank/DDBJ databases">
        <authorList>
            <person name="Varghese N."/>
            <person name="Submissions S."/>
        </authorList>
    </citation>
    <scope>NUCLEOTIDE SEQUENCE [LARGE SCALE GENOMIC DNA]</scope>
    <source>
        <strain evidence="3">CGMCC 4.3516</strain>
    </source>
</reference>
<dbReference type="EMBL" id="FNAD01000015">
    <property type="protein sequence ID" value="SDE20537.1"/>
    <property type="molecule type" value="Genomic_DNA"/>
</dbReference>
<feature type="compositionally biased region" description="Basic residues" evidence="1">
    <location>
        <begin position="69"/>
        <end position="96"/>
    </location>
</feature>
<evidence type="ECO:0000313" key="2">
    <source>
        <dbReference type="EMBL" id="SDE20537.1"/>
    </source>
</evidence>
<proteinExistence type="predicted"/>
<evidence type="ECO:0000256" key="1">
    <source>
        <dbReference type="SAM" id="MobiDB-lite"/>
    </source>
</evidence>
<sequence length="283" mass="31694">MRCSADSRSGPGTRSSGEGLLRPPCAQRLRAAARPFGHCRRWWGRRSRERRRAGRFHRRGRGRGGSSRCRGRAGSTRRRLSRRRLPSASIRHRRRPGLGGVRAARHGVMLPVPRRVPFLRLGLRGDGAPGRGSRVALHARASPPRTRLVSRLPPARWEGRRLNARHDRTDRLPAGPAATRITDPVRRPVLSSWRVALGCIEIDGLVVELAWSRLSDTVLADFRDGVARRIGTAVIGCRDEPVFVAQPDHLDWLGYENRAARILEFAVALYREDLGRQEASDPS</sequence>
<feature type="compositionally biased region" description="Basic residues" evidence="1">
    <location>
        <begin position="50"/>
        <end position="62"/>
    </location>
</feature>
<evidence type="ECO:0000313" key="3">
    <source>
        <dbReference type="Proteomes" id="UP000198949"/>
    </source>
</evidence>
<organism evidence="2 3">
    <name type="scientific">Glycomyces harbinensis</name>
    <dbReference type="NCBI Taxonomy" id="58114"/>
    <lineage>
        <taxon>Bacteria</taxon>
        <taxon>Bacillati</taxon>
        <taxon>Actinomycetota</taxon>
        <taxon>Actinomycetes</taxon>
        <taxon>Glycomycetales</taxon>
        <taxon>Glycomycetaceae</taxon>
        <taxon>Glycomyces</taxon>
    </lineage>
</organism>
<dbReference type="STRING" id="58114.SAMN05216270_11558"/>
<feature type="compositionally biased region" description="Polar residues" evidence="1">
    <location>
        <begin position="1"/>
        <end position="16"/>
    </location>
</feature>
<dbReference type="Proteomes" id="UP000198949">
    <property type="component" value="Unassembled WGS sequence"/>
</dbReference>
<keyword evidence="3" id="KW-1185">Reference proteome</keyword>
<protein>
    <submittedName>
        <fullName evidence="2">Uncharacterized protein</fullName>
    </submittedName>
</protein>
<accession>A0A1G7B104</accession>